<accession>A0A9W9D750</accession>
<dbReference type="Pfam" id="PF24809">
    <property type="entry name" value="DUF7708"/>
    <property type="match status" value="1"/>
</dbReference>
<feature type="domain" description="DUF7708" evidence="2">
    <location>
        <begin position="111"/>
        <end position="238"/>
    </location>
</feature>
<sequence length="557" mass="63431">MDASAKGEWLEKNESNATLWFPIDDLYNDRKEWTLKPSFHGDDEDATLLKAAQDPAVLYACSKSEVKQAIDQFTAQNALQLSNKAQKDWKSGQRSGTIRRLGVGTQNLLCTIGGFLQTFSGIAEIMKSADQQVGGLAYGTIMLLVSVAVNKQKHEDWREGVLKELSFAFPRLDTLQSIRAGKTLQLLIMDVFRLSIVFCRETVQYFAGSSIRRLRKSLSEKDMEKTTTDLRMRLSEIHKECEITMLQLLFKQQERIEELGKCIRKLDRTGRNTNDIVSGLEARAKEKFLVRLMERLELEPELQDPEVVISQVEKLLHVEFADQYYNHRAIRGMSANLLQQDPVFSTWLHQKTPGVLLIGGKNYFDHSDVELSWLSSASVWTAKSQEDNGCLLAFFCQMTHSMGRSGRYTFQQIVDSFIYQLAARHPDALYAQQKTISKTRKSTAWSDNNRTVAFEARTRLLIDLMASFENDTIFTLVIDRLDRSRACEDADEDVEALEDAVSALLDLVRNEGGKKPLVKILLAMNDLAARRLARNFDWARNFGLVTKIGWDQEVEDD</sequence>
<evidence type="ECO:0000313" key="5">
    <source>
        <dbReference type="Proteomes" id="UP001140510"/>
    </source>
</evidence>
<dbReference type="InterPro" id="IPR056884">
    <property type="entry name" value="NPHP3-like_N"/>
</dbReference>
<keyword evidence="5" id="KW-1185">Reference proteome</keyword>
<dbReference type="Proteomes" id="UP001140510">
    <property type="component" value="Unassembled WGS sequence"/>
</dbReference>
<proteinExistence type="predicted"/>
<dbReference type="Pfam" id="PF24883">
    <property type="entry name" value="NPHP3_N"/>
    <property type="match status" value="1"/>
</dbReference>
<organism evidence="4 5">
    <name type="scientific">Didymella pomorum</name>
    <dbReference type="NCBI Taxonomy" id="749634"/>
    <lineage>
        <taxon>Eukaryota</taxon>
        <taxon>Fungi</taxon>
        <taxon>Dikarya</taxon>
        <taxon>Ascomycota</taxon>
        <taxon>Pezizomycotina</taxon>
        <taxon>Dothideomycetes</taxon>
        <taxon>Pleosporomycetidae</taxon>
        <taxon>Pleosporales</taxon>
        <taxon>Pleosporineae</taxon>
        <taxon>Didymellaceae</taxon>
        <taxon>Didymella</taxon>
    </lineage>
</organism>
<evidence type="ECO:0000259" key="3">
    <source>
        <dbReference type="Pfam" id="PF24883"/>
    </source>
</evidence>
<dbReference type="OrthoDB" id="5389929at2759"/>
<dbReference type="EMBL" id="JAPEVA010000031">
    <property type="protein sequence ID" value="KAJ4405865.1"/>
    <property type="molecule type" value="Genomic_DNA"/>
</dbReference>
<gene>
    <name evidence="4" type="ORF">N0V91_004974</name>
</gene>
<evidence type="ECO:0000259" key="2">
    <source>
        <dbReference type="Pfam" id="PF24809"/>
    </source>
</evidence>
<evidence type="ECO:0000313" key="4">
    <source>
        <dbReference type="EMBL" id="KAJ4405865.1"/>
    </source>
</evidence>
<reference evidence="4" key="1">
    <citation type="submission" date="2022-10" db="EMBL/GenBank/DDBJ databases">
        <title>Tapping the CABI collections for fungal endophytes: first genome assemblies for Collariella, Neodidymelliopsis, Ascochyta clinopodiicola, Didymella pomorum, Didymosphaeria variabile, Neocosmospora piperis and Neocucurbitaria cava.</title>
        <authorList>
            <person name="Hill R."/>
        </authorList>
    </citation>
    <scope>NUCLEOTIDE SEQUENCE</scope>
    <source>
        <strain evidence="4">IMI 355091</strain>
    </source>
</reference>
<dbReference type="AlphaFoldDB" id="A0A9W9D750"/>
<evidence type="ECO:0000256" key="1">
    <source>
        <dbReference type="ARBA" id="ARBA00022737"/>
    </source>
</evidence>
<evidence type="ECO:0008006" key="6">
    <source>
        <dbReference type="Google" id="ProtNLM"/>
    </source>
</evidence>
<name>A0A9W9D750_9PLEO</name>
<protein>
    <recommendedName>
        <fullName evidence="6">Fungal STAND N-terminal Goodbye domain-containing protein</fullName>
    </recommendedName>
</protein>
<keyword evidence="1" id="KW-0677">Repeat</keyword>
<dbReference type="InterPro" id="IPR056125">
    <property type="entry name" value="DUF7708"/>
</dbReference>
<feature type="domain" description="Nephrocystin 3-like N-terminal" evidence="3">
    <location>
        <begin position="339"/>
        <end position="502"/>
    </location>
</feature>
<comment type="caution">
    <text evidence="4">The sequence shown here is derived from an EMBL/GenBank/DDBJ whole genome shotgun (WGS) entry which is preliminary data.</text>
</comment>